<evidence type="ECO:0000313" key="14">
    <source>
        <dbReference type="Proteomes" id="UP000222106"/>
    </source>
</evidence>
<dbReference type="InterPro" id="IPR003730">
    <property type="entry name" value="Cu_polyphenol_OxRdtase"/>
</dbReference>
<comment type="function">
    <text evidence="2">Purine nucleoside enzyme that catalyzes the phosphorolysis of adenosine and inosine nucleosides, yielding D-ribose 1-phosphate and the respective free bases, adenine and hypoxanthine. Also catalyzes the phosphorolysis of S-methyl-5'-thioadenosine into adenine and S-methyl-5-thio-alpha-D-ribose 1-phosphate. Also has adenosine deaminase activity.</text>
</comment>
<evidence type="ECO:0000256" key="5">
    <source>
        <dbReference type="ARBA" id="ARBA00022723"/>
    </source>
</evidence>
<dbReference type="AlphaFoldDB" id="A0A2A9EJJ4"/>
<reference evidence="13 14" key="1">
    <citation type="submission" date="2017-10" db="EMBL/GenBank/DDBJ databases">
        <title>Sequencing the genomes of 1000 actinobacteria strains.</title>
        <authorList>
            <person name="Klenk H.-P."/>
        </authorList>
    </citation>
    <scope>NUCLEOTIDE SEQUENCE [LARGE SCALE GENOMIC DNA]</scope>
    <source>
        <strain evidence="13 14">DSM 21838</strain>
    </source>
</reference>
<keyword evidence="7" id="KW-0862">Zinc</keyword>
<keyword evidence="5" id="KW-0479">Metal-binding</keyword>
<dbReference type="GO" id="GO:0005507">
    <property type="term" value="F:copper ion binding"/>
    <property type="evidence" value="ECO:0007669"/>
    <property type="project" value="TreeGrafter"/>
</dbReference>
<keyword evidence="8" id="KW-0186">Copper</keyword>
<evidence type="ECO:0000256" key="9">
    <source>
        <dbReference type="ARBA" id="ARBA00047989"/>
    </source>
</evidence>
<evidence type="ECO:0000256" key="1">
    <source>
        <dbReference type="ARBA" id="ARBA00000553"/>
    </source>
</evidence>
<protein>
    <recommendedName>
        <fullName evidence="12">Purine nucleoside phosphorylase</fullName>
    </recommendedName>
</protein>
<evidence type="ECO:0000256" key="6">
    <source>
        <dbReference type="ARBA" id="ARBA00022801"/>
    </source>
</evidence>
<keyword evidence="14" id="KW-1185">Reference proteome</keyword>
<evidence type="ECO:0000256" key="2">
    <source>
        <dbReference type="ARBA" id="ARBA00003215"/>
    </source>
</evidence>
<evidence type="ECO:0000256" key="3">
    <source>
        <dbReference type="ARBA" id="ARBA00007353"/>
    </source>
</evidence>
<keyword evidence="4" id="KW-0808">Transferase</keyword>
<evidence type="ECO:0000256" key="11">
    <source>
        <dbReference type="ARBA" id="ARBA00049893"/>
    </source>
</evidence>
<evidence type="ECO:0000313" key="13">
    <source>
        <dbReference type="EMBL" id="PFG38399.1"/>
    </source>
</evidence>
<dbReference type="InterPro" id="IPR011324">
    <property type="entry name" value="Cytotoxic_necrot_fac-like_cat"/>
</dbReference>
<dbReference type="Gene3D" id="3.60.140.10">
    <property type="entry name" value="CNF1/YfiH-like putative cysteine hydrolases"/>
    <property type="match status" value="1"/>
</dbReference>
<sequence length="260" mass="26036">MIERSPAGVVPLLEADLGPGARGVFTTRAGGVSAGPWSAPAGAGGLNLGLHVGDDRAAVLANRARLEAAVGTRIVWMDQVHGDVVREATGGTGTSAGECDALVARAAAGVALAVMVADCVPVLLAAADGSVVGAAHVGRQGLVRGVLDAAVSRMAELGAAPSDVRAAVGPSVCGHCYEVPQPLQDEVEAVVPGTATTTSWGTPALDLRAGVLRQLSELGVSGVDTVHGCTMEDERLYSHRRAGRDGAGTTGRFAGVVRAL</sequence>
<dbReference type="Proteomes" id="UP000222106">
    <property type="component" value="Unassembled WGS sequence"/>
</dbReference>
<dbReference type="GO" id="GO:0016787">
    <property type="term" value="F:hydrolase activity"/>
    <property type="evidence" value="ECO:0007669"/>
    <property type="project" value="UniProtKB-KW"/>
</dbReference>
<gene>
    <name evidence="13" type="ORF">ATJ97_0876</name>
</gene>
<dbReference type="EMBL" id="PDJI01000004">
    <property type="protein sequence ID" value="PFG38399.1"/>
    <property type="molecule type" value="Genomic_DNA"/>
</dbReference>
<keyword evidence="6" id="KW-0378">Hydrolase</keyword>
<evidence type="ECO:0000256" key="4">
    <source>
        <dbReference type="ARBA" id="ARBA00022679"/>
    </source>
</evidence>
<dbReference type="CDD" id="cd16833">
    <property type="entry name" value="YfiH"/>
    <property type="match status" value="1"/>
</dbReference>
<dbReference type="SUPFAM" id="SSF64438">
    <property type="entry name" value="CNF1/YfiH-like putative cysteine hydrolases"/>
    <property type="match status" value="1"/>
</dbReference>
<evidence type="ECO:0000256" key="7">
    <source>
        <dbReference type="ARBA" id="ARBA00022833"/>
    </source>
</evidence>
<accession>A0A2A9EJJ4</accession>
<dbReference type="RefSeq" id="WP_342746860.1">
    <property type="nucleotide sequence ID" value="NZ_PDJI01000004.1"/>
</dbReference>
<dbReference type="GO" id="GO:0017061">
    <property type="term" value="F:S-methyl-5-thioadenosine phosphorylase activity"/>
    <property type="evidence" value="ECO:0007669"/>
    <property type="project" value="UniProtKB-EC"/>
</dbReference>
<evidence type="ECO:0000256" key="8">
    <source>
        <dbReference type="ARBA" id="ARBA00023008"/>
    </source>
</evidence>
<proteinExistence type="inferred from homology"/>
<comment type="catalytic activity">
    <reaction evidence="1">
        <text>inosine + phosphate = alpha-D-ribose 1-phosphate + hypoxanthine</text>
        <dbReference type="Rhea" id="RHEA:27646"/>
        <dbReference type="ChEBI" id="CHEBI:17368"/>
        <dbReference type="ChEBI" id="CHEBI:17596"/>
        <dbReference type="ChEBI" id="CHEBI:43474"/>
        <dbReference type="ChEBI" id="CHEBI:57720"/>
        <dbReference type="EC" id="2.4.2.1"/>
    </reaction>
    <physiologicalReaction direction="left-to-right" evidence="1">
        <dbReference type="Rhea" id="RHEA:27647"/>
    </physiologicalReaction>
</comment>
<dbReference type="InterPro" id="IPR038371">
    <property type="entry name" value="Cu_polyphenol_OxRdtase_sf"/>
</dbReference>
<dbReference type="PANTHER" id="PTHR30616:SF2">
    <property type="entry name" value="PURINE NUCLEOSIDE PHOSPHORYLASE LACC1"/>
    <property type="match status" value="1"/>
</dbReference>
<organism evidence="13 14">
    <name type="scientific">Georgenia soli</name>
    <dbReference type="NCBI Taxonomy" id="638953"/>
    <lineage>
        <taxon>Bacteria</taxon>
        <taxon>Bacillati</taxon>
        <taxon>Actinomycetota</taxon>
        <taxon>Actinomycetes</taxon>
        <taxon>Micrococcales</taxon>
        <taxon>Bogoriellaceae</taxon>
        <taxon>Georgenia</taxon>
    </lineage>
</organism>
<comment type="catalytic activity">
    <reaction evidence="11">
        <text>S-methyl-5'-thioadenosine + phosphate = 5-(methylsulfanyl)-alpha-D-ribose 1-phosphate + adenine</text>
        <dbReference type="Rhea" id="RHEA:11852"/>
        <dbReference type="ChEBI" id="CHEBI:16708"/>
        <dbReference type="ChEBI" id="CHEBI:17509"/>
        <dbReference type="ChEBI" id="CHEBI:43474"/>
        <dbReference type="ChEBI" id="CHEBI:58533"/>
        <dbReference type="EC" id="2.4.2.28"/>
    </reaction>
    <physiologicalReaction direction="left-to-right" evidence="11">
        <dbReference type="Rhea" id="RHEA:11853"/>
    </physiologicalReaction>
</comment>
<comment type="similarity">
    <text evidence="3 12">Belongs to the purine nucleoside phosphorylase YfiH/LACC1 family.</text>
</comment>
<name>A0A2A9EJJ4_9MICO</name>
<evidence type="ECO:0000256" key="10">
    <source>
        <dbReference type="ARBA" id="ARBA00048968"/>
    </source>
</evidence>
<dbReference type="NCBIfam" id="TIGR00726">
    <property type="entry name" value="peptidoglycan editing factor PgeF"/>
    <property type="match status" value="1"/>
</dbReference>
<comment type="catalytic activity">
    <reaction evidence="10">
        <text>adenosine + phosphate = alpha-D-ribose 1-phosphate + adenine</text>
        <dbReference type="Rhea" id="RHEA:27642"/>
        <dbReference type="ChEBI" id="CHEBI:16335"/>
        <dbReference type="ChEBI" id="CHEBI:16708"/>
        <dbReference type="ChEBI" id="CHEBI:43474"/>
        <dbReference type="ChEBI" id="CHEBI:57720"/>
        <dbReference type="EC" id="2.4.2.1"/>
    </reaction>
    <physiologicalReaction direction="left-to-right" evidence="10">
        <dbReference type="Rhea" id="RHEA:27643"/>
    </physiologicalReaction>
</comment>
<comment type="catalytic activity">
    <reaction evidence="9">
        <text>adenosine + H2O + H(+) = inosine + NH4(+)</text>
        <dbReference type="Rhea" id="RHEA:24408"/>
        <dbReference type="ChEBI" id="CHEBI:15377"/>
        <dbReference type="ChEBI" id="CHEBI:15378"/>
        <dbReference type="ChEBI" id="CHEBI:16335"/>
        <dbReference type="ChEBI" id="CHEBI:17596"/>
        <dbReference type="ChEBI" id="CHEBI:28938"/>
        <dbReference type="EC" id="3.5.4.4"/>
    </reaction>
    <physiologicalReaction direction="left-to-right" evidence="9">
        <dbReference type="Rhea" id="RHEA:24409"/>
    </physiologicalReaction>
</comment>
<dbReference type="Pfam" id="PF02578">
    <property type="entry name" value="Cu-oxidase_4"/>
    <property type="match status" value="1"/>
</dbReference>
<evidence type="ECO:0000256" key="12">
    <source>
        <dbReference type="RuleBase" id="RU361274"/>
    </source>
</evidence>
<dbReference type="PANTHER" id="PTHR30616">
    <property type="entry name" value="UNCHARACTERIZED PROTEIN YFIH"/>
    <property type="match status" value="1"/>
</dbReference>
<comment type="caution">
    <text evidence="13">The sequence shown here is derived from an EMBL/GenBank/DDBJ whole genome shotgun (WGS) entry which is preliminary data.</text>
</comment>